<feature type="region of interest" description="Disordered" evidence="1">
    <location>
        <begin position="1"/>
        <end position="22"/>
    </location>
</feature>
<evidence type="ECO:0000313" key="3">
    <source>
        <dbReference type="Proteomes" id="UP001595616"/>
    </source>
</evidence>
<evidence type="ECO:0000313" key="2">
    <source>
        <dbReference type="EMBL" id="MFC3811759.1"/>
    </source>
</evidence>
<feature type="compositionally biased region" description="Basic and acidic residues" evidence="1">
    <location>
        <begin position="11"/>
        <end position="21"/>
    </location>
</feature>
<dbReference type="Proteomes" id="UP001595616">
    <property type="component" value="Unassembled WGS sequence"/>
</dbReference>
<dbReference type="EMBL" id="JBHRYQ010000001">
    <property type="protein sequence ID" value="MFC3811759.1"/>
    <property type="molecule type" value="Genomic_DNA"/>
</dbReference>
<organism evidence="2 3">
    <name type="scientific">Lacihabitans lacunae</name>
    <dbReference type="NCBI Taxonomy" id="1028214"/>
    <lineage>
        <taxon>Bacteria</taxon>
        <taxon>Pseudomonadati</taxon>
        <taxon>Bacteroidota</taxon>
        <taxon>Cytophagia</taxon>
        <taxon>Cytophagales</taxon>
        <taxon>Leadbetterellaceae</taxon>
        <taxon>Lacihabitans</taxon>
    </lineage>
</organism>
<proteinExistence type="predicted"/>
<reference evidence="3" key="1">
    <citation type="journal article" date="2019" name="Int. J. Syst. Evol. Microbiol.">
        <title>The Global Catalogue of Microorganisms (GCM) 10K type strain sequencing project: providing services to taxonomists for standard genome sequencing and annotation.</title>
        <authorList>
            <consortium name="The Broad Institute Genomics Platform"/>
            <consortium name="The Broad Institute Genome Sequencing Center for Infectious Disease"/>
            <person name="Wu L."/>
            <person name="Ma J."/>
        </authorList>
    </citation>
    <scope>NUCLEOTIDE SEQUENCE [LARGE SCALE GENOMIC DNA]</scope>
    <source>
        <strain evidence="3">CECT 7956</strain>
    </source>
</reference>
<evidence type="ECO:0000256" key="1">
    <source>
        <dbReference type="SAM" id="MobiDB-lite"/>
    </source>
</evidence>
<sequence>MENAKKTTAKATEKPEKKSIDVELDDNQLDAVSGGVIYIPNIPDLRDLIRNPKLDGGTQ</sequence>
<keyword evidence="3" id="KW-1185">Reference proteome</keyword>
<protein>
    <recommendedName>
        <fullName evidence="4">Bacteriocin</fullName>
    </recommendedName>
</protein>
<accession>A0ABV7YYT7</accession>
<comment type="caution">
    <text evidence="2">The sequence shown here is derived from an EMBL/GenBank/DDBJ whole genome shotgun (WGS) entry which is preliminary data.</text>
</comment>
<dbReference type="RefSeq" id="WP_379838602.1">
    <property type="nucleotide sequence ID" value="NZ_JBHRYQ010000001.1"/>
</dbReference>
<gene>
    <name evidence="2" type="ORF">ACFOOI_13935</name>
</gene>
<name>A0ABV7YYT7_9BACT</name>
<evidence type="ECO:0008006" key="4">
    <source>
        <dbReference type="Google" id="ProtNLM"/>
    </source>
</evidence>